<dbReference type="InterPro" id="IPR013221">
    <property type="entry name" value="Mur_ligase_cen"/>
</dbReference>
<dbReference type="NCBIfam" id="NF001124">
    <property type="entry name" value="PRK00139.1-2"/>
    <property type="match status" value="1"/>
</dbReference>
<feature type="binding site" evidence="2">
    <location>
        <begin position="154"/>
        <end position="155"/>
    </location>
    <ligand>
        <name>UDP-N-acetyl-alpha-D-muramoyl-L-alanyl-D-glutamate</name>
        <dbReference type="ChEBI" id="CHEBI:83900"/>
    </ligand>
</feature>
<dbReference type="HAMAP" id="MF_00208">
    <property type="entry name" value="MurE"/>
    <property type="match status" value="1"/>
</dbReference>
<feature type="domain" description="Mur ligase C-terminal" evidence="4">
    <location>
        <begin position="334"/>
        <end position="459"/>
    </location>
</feature>
<keyword evidence="2 6" id="KW-0436">Ligase</keyword>
<dbReference type="NCBIfam" id="TIGR01085">
    <property type="entry name" value="murE"/>
    <property type="match status" value="1"/>
</dbReference>
<dbReference type="Gene3D" id="3.40.1390.10">
    <property type="entry name" value="MurE/MurF, N-terminal domain"/>
    <property type="match status" value="1"/>
</dbReference>
<dbReference type="SUPFAM" id="SSF53244">
    <property type="entry name" value="MurD-like peptide ligases, peptide-binding domain"/>
    <property type="match status" value="1"/>
</dbReference>
<dbReference type="Proteomes" id="UP001379949">
    <property type="component" value="Unassembled WGS sequence"/>
</dbReference>
<feature type="modified residue" description="N6-carboxylysine" evidence="2">
    <location>
        <position position="221"/>
    </location>
</feature>
<dbReference type="EMBL" id="JBAKAR010000006">
    <property type="protein sequence ID" value="MEL0613375.1"/>
    <property type="molecule type" value="Genomic_DNA"/>
</dbReference>
<dbReference type="SUPFAM" id="SSF53623">
    <property type="entry name" value="MurD-like peptide ligases, catalytic domain"/>
    <property type="match status" value="1"/>
</dbReference>
<dbReference type="InterPro" id="IPR036615">
    <property type="entry name" value="Mur_ligase_C_dom_sf"/>
</dbReference>
<dbReference type="NCBIfam" id="NF001126">
    <property type="entry name" value="PRK00139.1-4"/>
    <property type="match status" value="1"/>
</dbReference>
<keyword evidence="2" id="KW-0547">Nucleotide-binding</keyword>
<dbReference type="InterPro" id="IPR005761">
    <property type="entry name" value="UDP-N-AcMur-Glu-dNH2Pim_ligase"/>
</dbReference>
<feature type="binding site" evidence="2">
    <location>
        <position position="181"/>
    </location>
    <ligand>
        <name>UDP-N-acetyl-alpha-D-muramoyl-L-alanyl-D-glutamate</name>
        <dbReference type="ChEBI" id="CHEBI:83900"/>
    </ligand>
</feature>
<comment type="subcellular location">
    <subcellularLocation>
        <location evidence="2 3">Cytoplasm</location>
    </subcellularLocation>
</comment>
<organism evidence="6 7">
    <name type="scientific">Marinomonas arenicola</name>
    <dbReference type="NCBI Taxonomy" id="569601"/>
    <lineage>
        <taxon>Bacteria</taxon>
        <taxon>Pseudomonadati</taxon>
        <taxon>Pseudomonadota</taxon>
        <taxon>Gammaproteobacteria</taxon>
        <taxon>Oceanospirillales</taxon>
        <taxon>Oceanospirillaceae</taxon>
        <taxon>Marinomonas</taxon>
    </lineage>
</organism>
<evidence type="ECO:0000313" key="7">
    <source>
        <dbReference type="Proteomes" id="UP001379949"/>
    </source>
</evidence>
<dbReference type="Gene3D" id="3.90.190.20">
    <property type="entry name" value="Mur ligase, C-terminal domain"/>
    <property type="match status" value="1"/>
</dbReference>
<evidence type="ECO:0000259" key="5">
    <source>
        <dbReference type="Pfam" id="PF08245"/>
    </source>
</evidence>
<comment type="function">
    <text evidence="2">Catalyzes the addition of meso-diaminopimelic acid to the nucleotide precursor UDP-N-acetylmuramoyl-L-alanyl-D-glutamate (UMAG) in the biosynthesis of bacterial cell-wall peptidoglycan.</text>
</comment>
<dbReference type="GO" id="GO:0008765">
    <property type="term" value="F:UDP-N-acetylmuramoylalanyl-D-glutamate-2,6-diaminopimelate ligase activity"/>
    <property type="evidence" value="ECO:0007669"/>
    <property type="project" value="UniProtKB-EC"/>
</dbReference>
<comment type="PTM">
    <text evidence="2">Carboxylation is probably crucial for Mg(2+) binding and, consequently, for the gamma-phosphate positioning of ATP.</text>
</comment>
<dbReference type="SUPFAM" id="SSF63418">
    <property type="entry name" value="MurE/MurF N-terminal domain"/>
    <property type="match status" value="1"/>
</dbReference>
<keyword evidence="2 3" id="KW-0131">Cell cycle</keyword>
<feature type="binding site" evidence="2">
    <location>
        <begin position="407"/>
        <end position="410"/>
    </location>
    <ligand>
        <name>meso-2,6-diaminopimelate</name>
        <dbReference type="ChEBI" id="CHEBI:57791"/>
    </ligand>
</feature>
<feature type="short sequence motif" description="Meso-diaminopimelate recognition motif" evidence="2">
    <location>
        <begin position="407"/>
        <end position="410"/>
    </location>
</feature>
<dbReference type="InterPro" id="IPR035911">
    <property type="entry name" value="MurE/MurF_N"/>
</dbReference>
<accession>A0ABU9G4G5</accession>
<sequence>MANLTHAQLLNLVGLTVDEPAASQIYTHLETDSRKMDPNGVFFALPGVTSHGWLYLDKVAELGGQVAVVPGHLSLTHDRLQLIHVDDPAAFLVACLYSFFGLPPAALVAVTGTNGKSSICYYLAQLAESIGHSSGLIGTFGVGPIGALQEANQTTPDLLSLHELLIHMASKSIDFVAFEASSHALDQGRLYGVPFQTAVFSNLSRDHLDYHGTMDAYAAAKRRLFSFPGVTRGVFCLDDPYASFMAQGLSSDSERYYYSESNSQADFYAASLRLAPNGCHFTLCHPDGEDAVFLPLLGRFNIQNSLAALASLWSTVADKALLISALSSLQGAPGRMERVVSEKGPAVVVDYAHTPDALKVALQALKEHSQGRLVCVFGCGGDRDKGKRPLMLQAALAFADSVWLTSDNPRTESPEQIINDALAGAPASEVNVEVDRASAIAKAIETASRGDIILIAGKGHETYQDVNGVKHHFDDKEEAAKVLNGYVD</sequence>
<dbReference type="Pfam" id="PF08245">
    <property type="entry name" value="Mur_ligase_M"/>
    <property type="match status" value="1"/>
</dbReference>
<dbReference type="EC" id="6.3.2.13" evidence="2"/>
<gene>
    <name evidence="2" type="primary">murE</name>
    <name evidence="6" type="ORF">V6242_09465</name>
</gene>
<feature type="domain" description="Mur ligase central" evidence="5">
    <location>
        <begin position="110"/>
        <end position="311"/>
    </location>
</feature>
<evidence type="ECO:0000256" key="1">
    <source>
        <dbReference type="ARBA" id="ARBA00005898"/>
    </source>
</evidence>
<keyword evidence="2" id="KW-0067">ATP-binding</keyword>
<comment type="pathway">
    <text evidence="2 3">Cell wall biogenesis; peptidoglycan biosynthesis.</text>
</comment>
<comment type="catalytic activity">
    <reaction evidence="2">
        <text>UDP-N-acetyl-alpha-D-muramoyl-L-alanyl-D-glutamate + meso-2,6-diaminopimelate + ATP = UDP-N-acetyl-alpha-D-muramoyl-L-alanyl-gamma-D-glutamyl-meso-2,6-diaminopimelate + ADP + phosphate + H(+)</text>
        <dbReference type="Rhea" id="RHEA:23676"/>
        <dbReference type="ChEBI" id="CHEBI:15378"/>
        <dbReference type="ChEBI" id="CHEBI:30616"/>
        <dbReference type="ChEBI" id="CHEBI:43474"/>
        <dbReference type="ChEBI" id="CHEBI:57791"/>
        <dbReference type="ChEBI" id="CHEBI:83900"/>
        <dbReference type="ChEBI" id="CHEBI:83905"/>
        <dbReference type="ChEBI" id="CHEBI:456216"/>
        <dbReference type="EC" id="6.3.2.13"/>
    </reaction>
</comment>
<keyword evidence="2 3" id="KW-0133">Cell shape</keyword>
<evidence type="ECO:0000256" key="3">
    <source>
        <dbReference type="RuleBase" id="RU004135"/>
    </source>
</evidence>
<keyword evidence="2" id="KW-0963">Cytoplasm</keyword>
<comment type="caution">
    <text evidence="6">The sequence shown here is derived from an EMBL/GenBank/DDBJ whole genome shotgun (WGS) entry which is preliminary data.</text>
</comment>
<feature type="binding site" evidence="2">
    <location>
        <position position="457"/>
    </location>
    <ligand>
        <name>meso-2,6-diaminopimelate</name>
        <dbReference type="ChEBI" id="CHEBI:57791"/>
    </ligand>
</feature>
<dbReference type="PANTHER" id="PTHR23135:SF4">
    <property type="entry name" value="UDP-N-ACETYLMURAMOYL-L-ALANYL-D-GLUTAMATE--2,6-DIAMINOPIMELATE LIGASE MURE HOMOLOG, CHLOROPLASTIC"/>
    <property type="match status" value="1"/>
</dbReference>
<dbReference type="Gene3D" id="3.40.1190.10">
    <property type="entry name" value="Mur-like, catalytic domain"/>
    <property type="match status" value="1"/>
</dbReference>
<name>A0ABU9G4G5_9GAMM</name>
<keyword evidence="2 3" id="KW-0573">Peptidoglycan synthesis</keyword>
<proteinExistence type="inferred from homology"/>
<feature type="binding site" evidence="2">
    <location>
        <position position="189"/>
    </location>
    <ligand>
        <name>UDP-N-acetyl-alpha-D-muramoyl-L-alanyl-D-glutamate</name>
        <dbReference type="ChEBI" id="CHEBI:83900"/>
    </ligand>
</feature>
<feature type="binding site" evidence="2">
    <location>
        <position position="383"/>
    </location>
    <ligand>
        <name>meso-2,6-diaminopimelate</name>
        <dbReference type="ChEBI" id="CHEBI:57791"/>
    </ligand>
</feature>
<feature type="binding site" evidence="2">
    <location>
        <position position="33"/>
    </location>
    <ligand>
        <name>UDP-N-acetyl-alpha-D-muramoyl-L-alanyl-D-glutamate</name>
        <dbReference type="ChEBI" id="CHEBI:83900"/>
    </ligand>
</feature>
<dbReference type="PANTHER" id="PTHR23135">
    <property type="entry name" value="MUR LIGASE FAMILY MEMBER"/>
    <property type="match status" value="1"/>
</dbReference>
<dbReference type="InterPro" id="IPR036565">
    <property type="entry name" value="Mur-like_cat_sf"/>
</dbReference>
<keyword evidence="2" id="KW-0460">Magnesium</keyword>
<keyword evidence="2 3" id="KW-0961">Cell wall biogenesis/degradation</keyword>
<keyword evidence="7" id="KW-1185">Reference proteome</keyword>
<comment type="caution">
    <text evidence="2">Lacks conserved residue(s) required for the propagation of feature annotation.</text>
</comment>
<feature type="binding site" evidence="2">
    <location>
        <position position="153"/>
    </location>
    <ligand>
        <name>UDP-N-acetyl-alpha-D-muramoyl-L-alanyl-D-glutamate</name>
        <dbReference type="ChEBI" id="CHEBI:83900"/>
    </ligand>
</feature>
<dbReference type="RefSeq" id="WP_341567152.1">
    <property type="nucleotide sequence ID" value="NZ_JBAKAR010000006.1"/>
</dbReference>
<dbReference type="InterPro" id="IPR004101">
    <property type="entry name" value="Mur_ligase_C"/>
</dbReference>
<feature type="binding site" evidence="2">
    <location>
        <position position="187"/>
    </location>
    <ligand>
        <name>UDP-N-acetyl-alpha-D-muramoyl-L-alanyl-D-glutamate</name>
        <dbReference type="ChEBI" id="CHEBI:83900"/>
    </ligand>
</feature>
<evidence type="ECO:0000256" key="2">
    <source>
        <dbReference type="HAMAP-Rule" id="MF_00208"/>
    </source>
</evidence>
<feature type="binding site" evidence="2">
    <location>
        <begin position="112"/>
        <end position="118"/>
    </location>
    <ligand>
        <name>ATP</name>
        <dbReference type="ChEBI" id="CHEBI:30616"/>
    </ligand>
</feature>
<dbReference type="Pfam" id="PF02875">
    <property type="entry name" value="Mur_ligase_C"/>
    <property type="match status" value="1"/>
</dbReference>
<feature type="binding site" evidence="2">
    <location>
        <position position="461"/>
    </location>
    <ligand>
        <name>meso-2,6-diaminopimelate</name>
        <dbReference type="ChEBI" id="CHEBI:57791"/>
    </ligand>
</feature>
<comment type="similarity">
    <text evidence="1 2">Belongs to the MurCDEF family. MurE subfamily.</text>
</comment>
<protein>
    <recommendedName>
        <fullName evidence="2">UDP-N-acetylmuramoyl-L-alanyl-D-glutamate--2,6-diaminopimelate ligase</fullName>
        <ecNumber evidence="2">6.3.2.13</ecNumber>
    </recommendedName>
    <alternativeName>
        <fullName evidence="2">Meso-A2pm-adding enzyme</fullName>
    </alternativeName>
    <alternativeName>
        <fullName evidence="2">Meso-diaminopimelate-adding enzyme</fullName>
    </alternativeName>
    <alternativeName>
        <fullName evidence="2">UDP-MurNAc-L-Ala-D-Glu:meso-diaminopimelate ligase</fullName>
    </alternativeName>
    <alternativeName>
        <fullName evidence="2">UDP-MurNAc-tripeptide synthetase</fullName>
    </alternativeName>
    <alternativeName>
        <fullName evidence="2">UDP-N-acetylmuramyl-tripeptide synthetase</fullName>
    </alternativeName>
</protein>
<evidence type="ECO:0000313" key="6">
    <source>
        <dbReference type="EMBL" id="MEL0613375.1"/>
    </source>
</evidence>
<evidence type="ECO:0000259" key="4">
    <source>
        <dbReference type="Pfam" id="PF02875"/>
    </source>
</evidence>
<comment type="cofactor">
    <cofactor evidence="2">
        <name>Mg(2+)</name>
        <dbReference type="ChEBI" id="CHEBI:18420"/>
    </cofactor>
</comment>
<reference evidence="6 7" key="1">
    <citation type="submission" date="2024-02" db="EMBL/GenBank/DDBJ databases">
        <title>Bacteria isolated from the canopy kelp, Nereocystis luetkeana.</title>
        <authorList>
            <person name="Pfister C.A."/>
            <person name="Younker I.T."/>
            <person name="Light S.H."/>
        </authorList>
    </citation>
    <scope>NUCLEOTIDE SEQUENCE [LARGE SCALE GENOMIC DNA]</scope>
    <source>
        <strain evidence="6 7">TI.4.07</strain>
    </source>
</reference>
<keyword evidence="2 3" id="KW-0132">Cell division</keyword>